<evidence type="ECO:0000259" key="2">
    <source>
        <dbReference type="Pfam" id="PF17919"/>
    </source>
</evidence>
<dbReference type="GO" id="GO:0003824">
    <property type="term" value="F:catalytic activity"/>
    <property type="evidence" value="ECO:0007669"/>
    <property type="project" value="UniProtKB-KW"/>
</dbReference>
<evidence type="ECO:0000313" key="5">
    <source>
        <dbReference type="Proteomes" id="UP001163823"/>
    </source>
</evidence>
<proteinExistence type="predicted"/>
<dbReference type="PANTHER" id="PTHR37984">
    <property type="entry name" value="PROTEIN CBG26694"/>
    <property type="match status" value="1"/>
</dbReference>
<dbReference type="FunFam" id="3.30.70.270:FF:000020">
    <property type="entry name" value="Transposon Tf2-6 polyprotein-like Protein"/>
    <property type="match status" value="1"/>
</dbReference>
<dbReference type="AlphaFoldDB" id="A0AAD7PNV0"/>
<accession>A0AAD7PNV0</accession>
<reference evidence="4" key="1">
    <citation type="journal article" date="2023" name="Science">
        <title>Elucidation of the pathway for biosynthesis of saponin adjuvants from the soapbark tree.</title>
        <authorList>
            <person name="Reed J."/>
            <person name="Orme A."/>
            <person name="El-Demerdash A."/>
            <person name="Owen C."/>
            <person name="Martin L.B.B."/>
            <person name="Misra R.C."/>
            <person name="Kikuchi S."/>
            <person name="Rejzek M."/>
            <person name="Martin A.C."/>
            <person name="Harkess A."/>
            <person name="Leebens-Mack J."/>
            <person name="Louveau T."/>
            <person name="Stephenson M.J."/>
            <person name="Osbourn A."/>
        </authorList>
    </citation>
    <scope>NUCLEOTIDE SEQUENCE</scope>
    <source>
        <strain evidence="4">S10</strain>
    </source>
</reference>
<dbReference type="InterPro" id="IPR056924">
    <property type="entry name" value="SH3_Tf2-1"/>
</dbReference>
<dbReference type="Pfam" id="PF24626">
    <property type="entry name" value="SH3_Tf2-1"/>
    <property type="match status" value="1"/>
</dbReference>
<evidence type="ECO:0000259" key="3">
    <source>
        <dbReference type="Pfam" id="PF24626"/>
    </source>
</evidence>
<organism evidence="4 5">
    <name type="scientific">Quillaja saponaria</name>
    <name type="common">Soap bark tree</name>
    <dbReference type="NCBI Taxonomy" id="32244"/>
    <lineage>
        <taxon>Eukaryota</taxon>
        <taxon>Viridiplantae</taxon>
        <taxon>Streptophyta</taxon>
        <taxon>Embryophyta</taxon>
        <taxon>Tracheophyta</taxon>
        <taxon>Spermatophyta</taxon>
        <taxon>Magnoliopsida</taxon>
        <taxon>eudicotyledons</taxon>
        <taxon>Gunneridae</taxon>
        <taxon>Pentapetalae</taxon>
        <taxon>rosids</taxon>
        <taxon>fabids</taxon>
        <taxon>Fabales</taxon>
        <taxon>Quillajaceae</taxon>
        <taxon>Quillaja</taxon>
    </lineage>
</organism>
<dbReference type="InterPro" id="IPR041577">
    <property type="entry name" value="RT_RNaseH_2"/>
</dbReference>
<dbReference type="Pfam" id="PF17919">
    <property type="entry name" value="RT_RNaseH_2"/>
    <property type="match status" value="1"/>
</dbReference>
<gene>
    <name evidence="4" type="ORF">O6P43_016959</name>
</gene>
<dbReference type="EMBL" id="JARAOO010000007">
    <property type="protein sequence ID" value="KAJ7961634.1"/>
    <property type="molecule type" value="Genomic_DNA"/>
</dbReference>
<dbReference type="KEGG" id="qsa:O6P43_016959"/>
<dbReference type="PANTHER" id="PTHR37984:SF5">
    <property type="entry name" value="PROTEIN NYNRIN-LIKE"/>
    <property type="match status" value="1"/>
</dbReference>
<keyword evidence="1" id="KW-0511">Multifunctional enzyme</keyword>
<dbReference type="InterPro" id="IPR050951">
    <property type="entry name" value="Retrovirus_Pol_polyprotein"/>
</dbReference>
<dbReference type="CDD" id="cd09274">
    <property type="entry name" value="RNase_HI_RT_Ty3"/>
    <property type="match status" value="1"/>
</dbReference>
<protein>
    <submittedName>
        <fullName evidence="4">Ty3/gypsy retrotransposon protein</fullName>
    </submittedName>
</protein>
<dbReference type="Proteomes" id="UP001163823">
    <property type="component" value="Chromosome 7"/>
</dbReference>
<dbReference type="InterPro" id="IPR043502">
    <property type="entry name" value="DNA/RNA_pol_sf"/>
</dbReference>
<evidence type="ECO:0000256" key="1">
    <source>
        <dbReference type="ARBA" id="ARBA00023268"/>
    </source>
</evidence>
<name>A0AAD7PNV0_QUISA</name>
<dbReference type="SUPFAM" id="SSF54160">
    <property type="entry name" value="Chromo domain-like"/>
    <property type="match status" value="1"/>
</dbReference>
<dbReference type="InterPro" id="IPR016197">
    <property type="entry name" value="Chromo-like_dom_sf"/>
</dbReference>
<feature type="domain" description="Tf2-1-like SH3-like" evidence="3">
    <location>
        <begin position="246"/>
        <end position="305"/>
    </location>
</feature>
<dbReference type="InterPro" id="IPR043128">
    <property type="entry name" value="Rev_trsase/Diguanyl_cyclase"/>
</dbReference>
<sequence length="375" mass="43473">MLFAKISKCTFGSLQIDYLGHSITAAGVSADPKKIAAINQWPTTRNVKELRRFLGLTGYYRRVIKDYGKINKDLTNLLKKNGFEWNQEAEDSFHRLKKFMTQALVMALPDYKESFILETIASGIGIRVILMQKEHPIAFLRKELRPKHLALSTYEKELIVIVYAVSKWKQYLIRKHLVIKTDQWLSKLVGLDYKIQYKKGKENKVADALSRVQYDCSKSHEFCMLSMITTDLVKRIVTAYQQDNQMLRPYKQGSVHQISFPKLSAKYYGPYKVIARVGAVAYVLDLPLDAKIHNVFHVSLLKKHHGTIPVQHQLPVFNDEEHLSFEPAIIIDRMIVKKGNRVVAQVLVQWSRGNREDCMWEDYKSLKLKFPQFNP</sequence>
<comment type="caution">
    <text evidence="4">The sequence shown here is derived from an EMBL/GenBank/DDBJ whole genome shotgun (WGS) entry which is preliminary data.</text>
</comment>
<evidence type="ECO:0000313" key="4">
    <source>
        <dbReference type="EMBL" id="KAJ7961634.1"/>
    </source>
</evidence>
<feature type="domain" description="Reverse transcriptase/retrotransposon-derived protein RNase H-like" evidence="2">
    <location>
        <begin position="85"/>
        <end position="178"/>
    </location>
</feature>
<dbReference type="Gene3D" id="3.30.70.270">
    <property type="match status" value="1"/>
</dbReference>
<dbReference type="SUPFAM" id="SSF56672">
    <property type="entry name" value="DNA/RNA polymerases"/>
    <property type="match status" value="1"/>
</dbReference>
<keyword evidence="5" id="KW-1185">Reference proteome</keyword>